<evidence type="ECO:0000313" key="1">
    <source>
        <dbReference type="EMBL" id="KZL10756.1"/>
    </source>
</evidence>
<gene>
    <name evidence="1" type="ORF">PsAD2_03991</name>
</gene>
<accession>A0A165U9L7</accession>
<organism evidence="1 2">
    <name type="scientific">Pseudovibrio axinellae</name>
    <dbReference type="NCBI Taxonomy" id="989403"/>
    <lineage>
        <taxon>Bacteria</taxon>
        <taxon>Pseudomonadati</taxon>
        <taxon>Pseudomonadota</taxon>
        <taxon>Alphaproteobacteria</taxon>
        <taxon>Hyphomicrobiales</taxon>
        <taxon>Stappiaceae</taxon>
        <taxon>Pseudovibrio</taxon>
    </lineage>
</organism>
<dbReference type="EMBL" id="LMCB01000113">
    <property type="protein sequence ID" value="KZL10756.1"/>
    <property type="molecule type" value="Genomic_DNA"/>
</dbReference>
<reference evidence="1 2" key="1">
    <citation type="journal article" date="2016" name="Front. Microbiol.">
        <title>Comparative Genomic Analysis Reveals a Diverse Repertoire of Genes Involved in Prokaryote-Eukaryote Interactions within the Pseudovibrio Genus.</title>
        <authorList>
            <person name="Romano S."/>
            <person name="Fernandez-Guerra A."/>
            <person name="Reen F.J."/>
            <person name="Glockner F.O."/>
            <person name="Crowley S.P."/>
            <person name="O'Sullivan O."/>
            <person name="Cotter P.D."/>
            <person name="Adams C."/>
            <person name="Dobson A.D."/>
            <person name="O'Gara F."/>
        </authorList>
    </citation>
    <scope>NUCLEOTIDE SEQUENCE [LARGE SCALE GENOMIC DNA]</scope>
    <source>
        <strain evidence="1 2">Ad2</strain>
    </source>
</reference>
<sequence>MFDGRRVTHHRCNGGYSQTLLIPSGKHALGPFARQHADCGQPFLIEGSRPVLVTVGPTGKQLGQLDDFLIFGIGRPRLNGGHQTCARRVADTISQTVIAITRSLIVFAAAVAHDFPSCKIRVDQPTNSLWSQH</sequence>
<evidence type="ECO:0000313" key="2">
    <source>
        <dbReference type="Proteomes" id="UP000076577"/>
    </source>
</evidence>
<dbReference type="Proteomes" id="UP000076577">
    <property type="component" value="Unassembled WGS sequence"/>
</dbReference>
<dbReference type="AlphaFoldDB" id="A0A165U9L7"/>
<protein>
    <submittedName>
        <fullName evidence="1">Uncharacterized protein</fullName>
    </submittedName>
</protein>
<comment type="caution">
    <text evidence="1">The sequence shown here is derived from an EMBL/GenBank/DDBJ whole genome shotgun (WGS) entry which is preliminary data.</text>
</comment>
<proteinExistence type="predicted"/>
<name>A0A165U9L7_9HYPH</name>
<keyword evidence="2" id="KW-1185">Reference proteome</keyword>